<dbReference type="InterPro" id="IPR021342">
    <property type="entry name" value="DUF2959"/>
</dbReference>
<evidence type="ECO:0000256" key="2">
    <source>
        <dbReference type="SAM" id="SignalP"/>
    </source>
</evidence>
<reference evidence="3 4" key="1">
    <citation type="submission" date="2017-09" db="EMBL/GenBank/DDBJ databases">
        <title>Complete genome sequence of Verrucomicrobial strain HZ-65, isolated from freshwater.</title>
        <authorList>
            <person name="Choi A."/>
        </authorList>
    </citation>
    <scope>NUCLEOTIDE SEQUENCE [LARGE SCALE GENOMIC DNA]</scope>
    <source>
        <strain evidence="3 4">HZ-65</strain>
    </source>
</reference>
<protein>
    <submittedName>
        <fullName evidence="3">DNA repair protein</fullName>
    </submittedName>
</protein>
<sequence>MKILRAPLFAASLAIALLSGCSSAYYGAMEKIGVAKRDILVDRVGNARESQQEAKEQFASALEKFIAVTKVEGGSLKAKYDQLNDDFKRSEARATEVRERIAAVSDVSDALFSEWKKELSAYSDRSLRDQSQRQLDETKRRYNDLMRTMRAAADRMDPILGKFRDQVLFLKHNLNAQAIAGLTSTASNLQGDVSRLIEDMEKSIREADEFIKSMKTS</sequence>
<evidence type="ECO:0000313" key="4">
    <source>
        <dbReference type="Proteomes" id="UP000217265"/>
    </source>
</evidence>
<dbReference type="Proteomes" id="UP000217265">
    <property type="component" value="Chromosome"/>
</dbReference>
<organism evidence="3 4">
    <name type="scientific">Nibricoccus aquaticus</name>
    <dbReference type="NCBI Taxonomy" id="2576891"/>
    <lineage>
        <taxon>Bacteria</taxon>
        <taxon>Pseudomonadati</taxon>
        <taxon>Verrucomicrobiota</taxon>
        <taxon>Opitutia</taxon>
        <taxon>Opitutales</taxon>
        <taxon>Opitutaceae</taxon>
        <taxon>Nibricoccus</taxon>
    </lineage>
</organism>
<dbReference type="KEGG" id="vbh:CMV30_14970"/>
<feature type="coiled-coil region" evidence="1">
    <location>
        <begin position="128"/>
        <end position="155"/>
    </location>
</feature>
<dbReference type="RefSeq" id="WP_096056781.1">
    <property type="nucleotide sequence ID" value="NZ_CP023344.1"/>
</dbReference>
<dbReference type="AlphaFoldDB" id="A0A290QD55"/>
<feature type="chain" id="PRO_5013149170" evidence="2">
    <location>
        <begin position="25"/>
        <end position="217"/>
    </location>
</feature>
<keyword evidence="1" id="KW-0175">Coiled coil</keyword>
<feature type="signal peptide" evidence="2">
    <location>
        <begin position="1"/>
        <end position="24"/>
    </location>
</feature>
<keyword evidence="4" id="KW-1185">Reference proteome</keyword>
<proteinExistence type="predicted"/>
<dbReference type="PROSITE" id="PS51257">
    <property type="entry name" value="PROKAR_LIPOPROTEIN"/>
    <property type="match status" value="1"/>
</dbReference>
<name>A0A290QD55_9BACT</name>
<keyword evidence="2" id="KW-0732">Signal</keyword>
<evidence type="ECO:0000256" key="1">
    <source>
        <dbReference type="SAM" id="Coils"/>
    </source>
</evidence>
<dbReference type="Pfam" id="PF11172">
    <property type="entry name" value="DUF2959"/>
    <property type="match status" value="1"/>
</dbReference>
<accession>A0A290QD55</accession>
<dbReference type="OrthoDB" id="9780401at2"/>
<dbReference type="EMBL" id="CP023344">
    <property type="protein sequence ID" value="ATC65150.1"/>
    <property type="molecule type" value="Genomic_DNA"/>
</dbReference>
<evidence type="ECO:0000313" key="3">
    <source>
        <dbReference type="EMBL" id="ATC65150.1"/>
    </source>
</evidence>
<gene>
    <name evidence="3" type="ORF">CMV30_14970</name>
</gene>